<accession>A0A6B8VBF2</accession>
<evidence type="ECO:0000256" key="2">
    <source>
        <dbReference type="ARBA" id="ARBA00023239"/>
    </source>
</evidence>
<proteinExistence type="predicted"/>
<dbReference type="InterPro" id="IPR050963">
    <property type="entry name" value="Sirohydro_Cobaltochel/CbiX"/>
</dbReference>
<dbReference type="InterPro" id="IPR002762">
    <property type="entry name" value="CbiX-like"/>
</dbReference>
<dbReference type="Gene3D" id="3.40.50.1400">
    <property type="match status" value="1"/>
</dbReference>
<dbReference type="Proteomes" id="UP000427071">
    <property type="component" value="Chromosome"/>
</dbReference>
<dbReference type="SUPFAM" id="SSF53800">
    <property type="entry name" value="Chelatase"/>
    <property type="match status" value="1"/>
</dbReference>
<reference evidence="4" key="1">
    <citation type="submission" date="2019-11" db="EMBL/GenBank/DDBJ databases">
        <title>Complete genome sequence of Corynebacterium kalinowskii 1959, a novel Corynebacterium species isolated from soil of a small paddock in Vilsendorf, Germany.</title>
        <authorList>
            <person name="Schaffert L."/>
            <person name="Ruwe M."/>
            <person name="Milse J."/>
            <person name="Hanuschka K."/>
            <person name="Ortseifen V."/>
            <person name="Droste J."/>
            <person name="Brandt D."/>
            <person name="Schlueter L."/>
            <person name="Kutter Y."/>
            <person name="Vinke S."/>
            <person name="Viehoefer P."/>
            <person name="Jacob L."/>
            <person name="Luebke N.-C."/>
            <person name="Schulte-Berndt E."/>
            <person name="Hain C."/>
            <person name="Linder M."/>
            <person name="Schmidt P."/>
            <person name="Wollenschlaeger L."/>
            <person name="Luttermann T."/>
            <person name="Thieme E."/>
            <person name="Hassa J."/>
            <person name="Haak M."/>
            <person name="Wittchen M."/>
            <person name="Mentz A."/>
            <person name="Persicke M."/>
            <person name="Busche T."/>
            <person name="Ruckert C."/>
        </authorList>
    </citation>
    <scope>NUCLEOTIDE SEQUENCE [LARGE SCALE GENOMIC DNA]</scope>
    <source>
        <strain evidence="4">1959</strain>
    </source>
</reference>
<sequence>MTDILLAHGSRHPRAAEGLEELRAAVTFRTGRPTRVAYLDLQQPLLADVARPGDTVVPLLFTDAFHTRHDVPAATAGLGVRVTAPLGLGDDIAAVLRPRVQPGAVLYAVGSSMPGANQDVARLAAQLGTDVAFATCSPRYSSGSGPVIPLFVTYGLLLDRVPGAQPLAAELAPVVAHRILHR</sequence>
<dbReference type="Pfam" id="PF01903">
    <property type="entry name" value="CbiX"/>
    <property type="match status" value="1"/>
</dbReference>
<organism evidence="3 4">
    <name type="scientific">Corynebacterium kalinowskii</name>
    <dbReference type="NCBI Taxonomy" id="2675216"/>
    <lineage>
        <taxon>Bacteria</taxon>
        <taxon>Bacillati</taxon>
        <taxon>Actinomycetota</taxon>
        <taxon>Actinomycetes</taxon>
        <taxon>Mycobacteriales</taxon>
        <taxon>Corynebacteriaceae</taxon>
        <taxon>Corynebacterium</taxon>
    </lineage>
</organism>
<name>A0A6B8VBF2_9CORY</name>
<dbReference type="RefSeq" id="WP_156191900.1">
    <property type="nucleotide sequence ID" value="NZ_CP046452.1"/>
</dbReference>
<dbReference type="EMBL" id="CP046452">
    <property type="protein sequence ID" value="QGU01503.1"/>
    <property type="molecule type" value="Genomic_DNA"/>
</dbReference>
<gene>
    <name evidence="3" type="ORF">CKALI_03100</name>
</gene>
<dbReference type="PANTHER" id="PTHR33542:SF5">
    <property type="entry name" value="FERROCHELATASE CHE1"/>
    <property type="match status" value="1"/>
</dbReference>
<keyword evidence="4" id="KW-1185">Reference proteome</keyword>
<dbReference type="GO" id="GO:0016829">
    <property type="term" value="F:lyase activity"/>
    <property type="evidence" value="ECO:0007669"/>
    <property type="project" value="UniProtKB-KW"/>
</dbReference>
<dbReference type="CDD" id="cd03416">
    <property type="entry name" value="CbiX_SirB_N"/>
    <property type="match status" value="1"/>
</dbReference>
<dbReference type="GO" id="GO:0046872">
    <property type="term" value="F:metal ion binding"/>
    <property type="evidence" value="ECO:0007669"/>
    <property type="project" value="UniProtKB-KW"/>
</dbReference>
<evidence type="ECO:0000313" key="4">
    <source>
        <dbReference type="Proteomes" id="UP000427071"/>
    </source>
</evidence>
<evidence type="ECO:0000313" key="3">
    <source>
        <dbReference type="EMBL" id="QGU01503.1"/>
    </source>
</evidence>
<evidence type="ECO:0000256" key="1">
    <source>
        <dbReference type="ARBA" id="ARBA00022723"/>
    </source>
</evidence>
<dbReference type="AlphaFoldDB" id="A0A6B8VBF2"/>
<keyword evidence="2" id="KW-0456">Lyase</keyword>
<protein>
    <submittedName>
        <fullName evidence="3">CbiX</fullName>
    </submittedName>
</protein>
<dbReference type="PANTHER" id="PTHR33542">
    <property type="entry name" value="SIROHYDROCHLORIN FERROCHELATASE, CHLOROPLASTIC"/>
    <property type="match status" value="1"/>
</dbReference>
<keyword evidence="1" id="KW-0479">Metal-binding</keyword>
<dbReference type="KEGG" id="ckw:CKALI_03100"/>